<dbReference type="GO" id="GO:0008168">
    <property type="term" value="F:methyltransferase activity"/>
    <property type="evidence" value="ECO:0007669"/>
    <property type="project" value="UniProtKB-KW"/>
</dbReference>
<feature type="domain" description="DNA methylase N-4/N-6" evidence="7">
    <location>
        <begin position="87"/>
        <end position="427"/>
    </location>
</feature>
<reference evidence="8 9" key="1">
    <citation type="submission" date="2023-09" db="EMBL/GenBank/DDBJ databases">
        <authorList>
            <person name="Rey-Velasco X."/>
        </authorList>
    </citation>
    <scope>NUCLEOTIDE SEQUENCE [LARGE SCALE GENOMIC DNA]</scope>
    <source>
        <strain evidence="8 9">F260</strain>
    </source>
</reference>
<comment type="caution">
    <text evidence="8">The sequence shown here is derived from an EMBL/GenBank/DDBJ whole genome shotgun (WGS) entry which is preliminary data.</text>
</comment>
<dbReference type="Gene3D" id="3.40.50.150">
    <property type="entry name" value="Vaccinia Virus protein VP39"/>
    <property type="match status" value="2"/>
</dbReference>
<name>A0ABU3CKS9_9FLAO</name>
<dbReference type="GO" id="GO:0032259">
    <property type="term" value="P:methylation"/>
    <property type="evidence" value="ECO:0007669"/>
    <property type="project" value="UniProtKB-KW"/>
</dbReference>
<keyword evidence="3 8" id="KW-0489">Methyltransferase</keyword>
<evidence type="ECO:0000256" key="3">
    <source>
        <dbReference type="ARBA" id="ARBA00022603"/>
    </source>
</evidence>
<dbReference type="SUPFAM" id="SSF53335">
    <property type="entry name" value="S-adenosyl-L-methionine-dependent methyltransferases"/>
    <property type="match status" value="1"/>
</dbReference>
<gene>
    <name evidence="8" type="ORF">RM545_07705</name>
</gene>
<proteinExistence type="inferred from homology"/>
<dbReference type="InterPro" id="IPR029063">
    <property type="entry name" value="SAM-dependent_MTases_sf"/>
</dbReference>
<dbReference type="Pfam" id="PF01555">
    <property type="entry name" value="N6_N4_Mtase"/>
    <property type="match status" value="1"/>
</dbReference>
<dbReference type="EMBL" id="JAVRHO010000009">
    <property type="protein sequence ID" value="MDT0646570.1"/>
    <property type="molecule type" value="Genomic_DNA"/>
</dbReference>
<evidence type="ECO:0000256" key="6">
    <source>
        <dbReference type="ARBA" id="ARBA00047942"/>
    </source>
</evidence>
<keyword evidence="5" id="KW-0949">S-adenosyl-L-methionine</keyword>
<evidence type="ECO:0000256" key="1">
    <source>
        <dbReference type="ARBA" id="ARBA00006594"/>
    </source>
</evidence>
<comment type="similarity">
    <text evidence="1">Belongs to the N(4)/N(6)-methyltransferase family.</text>
</comment>
<dbReference type="InterPro" id="IPR002295">
    <property type="entry name" value="N4/N6-MTase_EcoPI_Mod-like"/>
</dbReference>
<evidence type="ECO:0000256" key="4">
    <source>
        <dbReference type="ARBA" id="ARBA00022679"/>
    </source>
</evidence>
<evidence type="ECO:0000256" key="5">
    <source>
        <dbReference type="ARBA" id="ARBA00022691"/>
    </source>
</evidence>
<dbReference type="Proteomes" id="UP001245285">
    <property type="component" value="Unassembled WGS sequence"/>
</dbReference>
<accession>A0ABU3CKS9</accession>
<dbReference type="EC" id="2.1.1.72" evidence="2"/>
<dbReference type="PRINTS" id="PR00506">
    <property type="entry name" value="D21N6MTFRASE"/>
</dbReference>
<evidence type="ECO:0000313" key="9">
    <source>
        <dbReference type="Proteomes" id="UP001245285"/>
    </source>
</evidence>
<evidence type="ECO:0000256" key="2">
    <source>
        <dbReference type="ARBA" id="ARBA00011900"/>
    </source>
</evidence>
<sequence length="501" mass="58157">MAKTKYENYSKEQLIAKLEKLEKKGYGLVWEDKPEKIADRCEKELPVLVEDKKKEIKKDPEKPTHFIFEGDNYHTLYTLNFTHKKGIDVIYIDPPYNTGKTDKAGKTDFRYNDRFIKKEDRFRHSTWLSFMNKRLRLAKNLLKDTGIIAISIDDNEVFNLKLLCDKIFGELNHIGTVPTIMNLKGNQDQFGFAGTHEYTLFYAKVKSKATILEFDVEEDSDDLWSNDEKGPYKKGRGILADGKEKYREDREQMYFPLLIKDDKVSLIQEEEHSKIYDKNTDTFDDDFVKLLIEKYKNKGFEVVLPINSKNELLRWTWGYDHKFQTHIKDVIVTRTKNGITLNKKQRPKLGNLPSKKPKSVLYRPEYSSGNGTNQLKEILGYEAFNNPKPIELIKDILFLTGKKDAIILDFFAGSGTTGQAVIELNKMDEGQRQCILCTNNENNICEEVTYPRLQRVINGYNDVRGIPANLKYFKTDYVPIVLTDNDKRNLVAKSTELLCIA</sequence>
<keyword evidence="9" id="KW-1185">Reference proteome</keyword>
<dbReference type="RefSeq" id="WP_311494737.1">
    <property type="nucleotide sequence ID" value="NZ_JAVRHO010000009.1"/>
</dbReference>
<dbReference type="InterPro" id="IPR002941">
    <property type="entry name" value="DNA_methylase_N4/N6"/>
</dbReference>
<dbReference type="InterPro" id="IPR002052">
    <property type="entry name" value="DNA_methylase_N6_adenine_CS"/>
</dbReference>
<dbReference type="PIRSF" id="PIRSF015855">
    <property type="entry name" value="TypeIII_Mtase_mKpnI"/>
    <property type="match status" value="1"/>
</dbReference>
<keyword evidence="4 8" id="KW-0808">Transferase</keyword>
<organism evidence="8 9">
    <name type="scientific">Autumnicola lenta</name>
    <dbReference type="NCBI Taxonomy" id="3075593"/>
    <lineage>
        <taxon>Bacteria</taxon>
        <taxon>Pseudomonadati</taxon>
        <taxon>Bacteroidota</taxon>
        <taxon>Flavobacteriia</taxon>
        <taxon>Flavobacteriales</taxon>
        <taxon>Flavobacteriaceae</taxon>
        <taxon>Autumnicola</taxon>
    </lineage>
</organism>
<protein>
    <recommendedName>
        <fullName evidence="2">site-specific DNA-methyltransferase (adenine-specific)</fullName>
        <ecNumber evidence="2">2.1.1.72</ecNumber>
    </recommendedName>
</protein>
<dbReference type="PROSITE" id="PS00092">
    <property type="entry name" value="N6_MTASE"/>
    <property type="match status" value="1"/>
</dbReference>
<evidence type="ECO:0000313" key="8">
    <source>
        <dbReference type="EMBL" id="MDT0646570.1"/>
    </source>
</evidence>
<comment type="catalytic activity">
    <reaction evidence="6">
        <text>a 2'-deoxyadenosine in DNA + S-adenosyl-L-methionine = an N(6)-methyl-2'-deoxyadenosine in DNA + S-adenosyl-L-homocysteine + H(+)</text>
        <dbReference type="Rhea" id="RHEA:15197"/>
        <dbReference type="Rhea" id="RHEA-COMP:12418"/>
        <dbReference type="Rhea" id="RHEA-COMP:12419"/>
        <dbReference type="ChEBI" id="CHEBI:15378"/>
        <dbReference type="ChEBI" id="CHEBI:57856"/>
        <dbReference type="ChEBI" id="CHEBI:59789"/>
        <dbReference type="ChEBI" id="CHEBI:90615"/>
        <dbReference type="ChEBI" id="CHEBI:90616"/>
        <dbReference type="EC" id="2.1.1.72"/>
    </reaction>
</comment>
<evidence type="ECO:0000259" key="7">
    <source>
        <dbReference type="Pfam" id="PF01555"/>
    </source>
</evidence>